<dbReference type="Pfam" id="PF00240">
    <property type="entry name" value="ubiquitin"/>
    <property type="match status" value="1"/>
</dbReference>
<proteinExistence type="predicted"/>
<reference evidence="2" key="1">
    <citation type="journal article" date="2022" name="bioRxiv">
        <title>Sequencing and chromosome-scale assembly of the giantPleurodeles waltlgenome.</title>
        <authorList>
            <person name="Brown T."/>
            <person name="Elewa A."/>
            <person name="Iarovenko S."/>
            <person name="Subramanian E."/>
            <person name="Araus A.J."/>
            <person name="Petzold A."/>
            <person name="Susuki M."/>
            <person name="Suzuki K.-i.T."/>
            <person name="Hayashi T."/>
            <person name="Toyoda A."/>
            <person name="Oliveira C."/>
            <person name="Osipova E."/>
            <person name="Leigh N.D."/>
            <person name="Simon A."/>
            <person name="Yun M.H."/>
        </authorList>
    </citation>
    <scope>NUCLEOTIDE SEQUENCE</scope>
    <source>
        <strain evidence="2">20211129_DDA</strain>
        <tissue evidence="2">Liver</tissue>
    </source>
</reference>
<gene>
    <name evidence="2" type="ORF">NDU88_005507</name>
</gene>
<feature type="domain" description="Ubiquitin-like" evidence="1">
    <location>
        <begin position="14"/>
        <end position="89"/>
    </location>
</feature>
<keyword evidence="3" id="KW-1185">Reference proteome</keyword>
<dbReference type="SUPFAM" id="SSF54236">
    <property type="entry name" value="Ubiquitin-like"/>
    <property type="match status" value="1"/>
</dbReference>
<comment type="caution">
    <text evidence="2">The sequence shown here is derived from an EMBL/GenBank/DDBJ whole genome shotgun (WGS) entry which is preliminary data.</text>
</comment>
<dbReference type="CDD" id="cd17039">
    <property type="entry name" value="Ubl_ubiquitin_like"/>
    <property type="match status" value="1"/>
</dbReference>
<dbReference type="PROSITE" id="PS50053">
    <property type="entry name" value="UBIQUITIN_2"/>
    <property type="match status" value="1"/>
</dbReference>
<sequence length="107" mass="12252">MDKLRRLSVQWVRYEILVHFPEDGRMLPVSVRPTDTMKDLRVHLVKLGVTSWKKYFFYNGVQLGEHETIKSVNIKDGSVILLVSNARKHMVPCLGNSSRTLGQETGV</sequence>
<evidence type="ECO:0000259" key="1">
    <source>
        <dbReference type="PROSITE" id="PS50053"/>
    </source>
</evidence>
<dbReference type="InterPro" id="IPR029071">
    <property type="entry name" value="Ubiquitin-like_domsf"/>
</dbReference>
<organism evidence="2 3">
    <name type="scientific">Pleurodeles waltl</name>
    <name type="common">Iberian ribbed newt</name>
    <dbReference type="NCBI Taxonomy" id="8319"/>
    <lineage>
        <taxon>Eukaryota</taxon>
        <taxon>Metazoa</taxon>
        <taxon>Chordata</taxon>
        <taxon>Craniata</taxon>
        <taxon>Vertebrata</taxon>
        <taxon>Euteleostomi</taxon>
        <taxon>Amphibia</taxon>
        <taxon>Batrachia</taxon>
        <taxon>Caudata</taxon>
        <taxon>Salamandroidea</taxon>
        <taxon>Salamandridae</taxon>
        <taxon>Pleurodelinae</taxon>
        <taxon>Pleurodeles</taxon>
    </lineage>
</organism>
<dbReference type="EMBL" id="JANPWB010000016">
    <property type="protein sequence ID" value="KAJ1085374.1"/>
    <property type="molecule type" value="Genomic_DNA"/>
</dbReference>
<accession>A0AAV7L387</accession>
<dbReference type="Proteomes" id="UP001066276">
    <property type="component" value="Chromosome 12"/>
</dbReference>
<dbReference type="InterPro" id="IPR000626">
    <property type="entry name" value="Ubiquitin-like_dom"/>
</dbReference>
<name>A0AAV7L387_PLEWA</name>
<evidence type="ECO:0000313" key="3">
    <source>
        <dbReference type="Proteomes" id="UP001066276"/>
    </source>
</evidence>
<evidence type="ECO:0000313" key="2">
    <source>
        <dbReference type="EMBL" id="KAJ1085374.1"/>
    </source>
</evidence>
<protein>
    <recommendedName>
        <fullName evidence="1">Ubiquitin-like domain-containing protein</fullName>
    </recommendedName>
</protein>
<dbReference type="Gene3D" id="3.10.20.90">
    <property type="entry name" value="Phosphatidylinositol 3-kinase Catalytic Subunit, Chain A, domain 1"/>
    <property type="match status" value="1"/>
</dbReference>
<dbReference type="AlphaFoldDB" id="A0AAV7L387"/>